<dbReference type="EMBL" id="HBUF01339771">
    <property type="protein sequence ID" value="CAG6701226.1"/>
    <property type="molecule type" value="Transcribed_RNA"/>
</dbReference>
<feature type="compositionally biased region" description="Basic and acidic residues" evidence="11">
    <location>
        <begin position="100"/>
        <end position="167"/>
    </location>
</feature>
<evidence type="ECO:0000313" key="13">
    <source>
        <dbReference type="EMBL" id="CAG6701224.1"/>
    </source>
</evidence>
<dbReference type="EMBL" id="HBUF01143270">
    <property type="protein sequence ID" value="CAG6646721.1"/>
    <property type="molecule type" value="Transcribed_RNA"/>
</dbReference>
<dbReference type="EMBL" id="HBUF01143271">
    <property type="protein sequence ID" value="CAG6646722.1"/>
    <property type="molecule type" value="Transcribed_RNA"/>
</dbReference>
<dbReference type="EMBL" id="HBUF01305321">
    <property type="protein sequence ID" value="CAG6691937.1"/>
    <property type="molecule type" value="Transcribed_RNA"/>
</dbReference>
<dbReference type="EMBL" id="HBUF01143268">
    <property type="protein sequence ID" value="CAG6646719.1"/>
    <property type="molecule type" value="Transcribed_RNA"/>
</dbReference>
<dbReference type="EMBL" id="HBUF01143269">
    <property type="protein sequence ID" value="CAG6646720.1"/>
    <property type="molecule type" value="Transcribed_RNA"/>
</dbReference>
<dbReference type="GO" id="GO:0005789">
    <property type="term" value="C:endoplasmic reticulum membrane"/>
    <property type="evidence" value="ECO:0007669"/>
    <property type="project" value="UniProtKB-SubCell"/>
</dbReference>
<organism evidence="13">
    <name type="scientific">Cacopsylla melanoneura</name>
    <dbReference type="NCBI Taxonomy" id="428564"/>
    <lineage>
        <taxon>Eukaryota</taxon>
        <taxon>Metazoa</taxon>
        <taxon>Ecdysozoa</taxon>
        <taxon>Arthropoda</taxon>
        <taxon>Hexapoda</taxon>
        <taxon>Insecta</taxon>
        <taxon>Pterygota</taxon>
        <taxon>Neoptera</taxon>
        <taxon>Paraneoptera</taxon>
        <taxon>Hemiptera</taxon>
        <taxon>Sternorrhyncha</taxon>
        <taxon>Psylloidea</taxon>
        <taxon>Psyllidae</taxon>
        <taxon>Psyllinae</taxon>
        <taxon>Cacopsylla</taxon>
    </lineage>
</organism>
<proteinExistence type="inferred from homology"/>
<reference evidence="13" key="1">
    <citation type="submission" date="2021-05" db="EMBL/GenBank/DDBJ databases">
        <authorList>
            <person name="Alioto T."/>
            <person name="Alioto T."/>
            <person name="Gomez Garrido J."/>
        </authorList>
    </citation>
    <scope>NUCLEOTIDE SEQUENCE</scope>
</reference>
<evidence type="ECO:0000256" key="3">
    <source>
        <dbReference type="ARBA" id="ARBA00018218"/>
    </source>
</evidence>
<dbReference type="EMBL" id="HBUF01339768">
    <property type="protein sequence ID" value="CAG6701223.1"/>
    <property type="molecule type" value="Transcribed_RNA"/>
</dbReference>
<dbReference type="SMART" id="SM01128">
    <property type="entry name" value="DDRGK"/>
    <property type="match status" value="1"/>
</dbReference>
<dbReference type="PANTHER" id="PTHR48176">
    <property type="entry name" value="DDRGK DOMAIN-CONTAINING PROTEIN 1"/>
    <property type="match status" value="1"/>
</dbReference>
<dbReference type="PANTHER" id="PTHR48176:SF1">
    <property type="entry name" value="DDRGK DOMAIN-CONTAINING PROTEIN 1"/>
    <property type="match status" value="1"/>
</dbReference>
<evidence type="ECO:0000256" key="1">
    <source>
        <dbReference type="ARBA" id="ARBA00004389"/>
    </source>
</evidence>
<evidence type="ECO:0000256" key="6">
    <source>
        <dbReference type="ARBA" id="ARBA00022824"/>
    </source>
</evidence>
<evidence type="ECO:0000256" key="9">
    <source>
        <dbReference type="ARBA" id="ARBA00049608"/>
    </source>
</evidence>
<dbReference type="InterPro" id="IPR036388">
    <property type="entry name" value="WH-like_DNA-bd_sf"/>
</dbReference>
<dbReference type="GO" id="GO:0044389">
    <property type="term" value="F:ubiquitin-like protein ligase binding"/>
    <property type="evidence" value="ECO:0007669"/>
    <property type="project" value="TreeGrafter"/>
</dbReference>
<dbReference type="Pfam" id="PF09756">
    <property type="entry name" value="DDRGK"/>
    <property type="match status" value="1"/>
</dbReference>
<feature type="compositionally biased region" description="Acidic residues" evidence="11">
    <location>
        <begin position="79"/>
        <end position="91"/>
    </location>
</feature>
<dbReference type="EMBL" id="HBUF01339770">
    <property type="protein sequence ID" value="CAG6701225.1"/>
    <property type="molecule type" value="Transcribed_RNA"/>
</dbReference>
<evidence type="ECO:0000256" key="12">
    <source>
        <dbReference type="SAM" id="Phobius"/>
    </source>
</evidence>
<evidence type="ECO:0000256" key="7">
    <source>
        <dbReference type="ARBA" id="ARBA00022989"/>
    </source>
</evidence>
<evidence type="ECO:0000256" key="2">
    <source>
        <dbReference type="ARBA" id="ARBA00009829"/>
    </source>
</evidence>
<feature type="transmembrane region" description="Helical" evidence="12">
    <location>
        <begin position="6"/>
        <end position="26"/>
    </location>
</feature>
<keyword evidence="8 12" id="KW-0472">Membrane</keyword>
<dbReference type="EMBL" id="HBUF01305323">
    <property type="protein sequence ID" value="CAG6691939.1"/>
    <property type="molecule type" value="Transcribed_RNA"/>
</dbReference>
<dbReference type="EMBL" id="HBUF01640701">
    <property type="protein sequence ID" value="CAG6784913.1"/>
    <property type="molecule type" value="Transcribed_RNA"/>
</dbReference>
<keyword evidence="6" id="KW-0256">Endoplasmic reticulum</keyword>
<dbReference type="SUPFAM" id="SSF46785">
    <property type="entry name" value="Winged helix' DNA-binding domain"/>
    <property type="match status" value="1"/>
</dbReference>
<dbReference type="EMBL" id="HBUF01640700">
    <property type="protein sequence ID" value="CAG6784912.1"/>
    <property type="molecule type" value="Transcribed_RNA"/>
</dbReference>
<comment type="function">
    <text evidence="9">Substrate adapter for ufmylation, the covalent attachment of the ubiquitin-like modifier UFM1 to substrate proteins. Required for ufmylation of Atg9; protects the nervous system during aging, possibly by stabilizing Atg9 and supporting its function.</text>
</comment>
<evidence type="ECO:0000256" key="11">
    <source>
        <dbReference type="SAM" id="MobiDB-lite"/>
    </source>
</evidence>
<keyword evidence="5" id="KW-0833">Ubl conjugation pathway</keyword>
<name>A0A8D8XN86_9HEMI</name>
<evidence type="ECO:0000256" key="5">
    <source>
        <dbReference type="ARBA" id="ARBA00022786"/>
    </source>
</evidence>
<evidence type="ECO:0000256" key="4">
    <source>
        <dbReference type="ARBA" id="ARBA00022692"/>
    </source>
</evidence>
<comment type="subunit">
    <text evidence="10">Interacts with Atg9; the interaction is transient.</text>
</comment>
<dbReference type="EMBL" id="HBUF01339769">
    <property type="protein sequence ID" value="CAG6701224.1"/>
    <property type="molecule type" value="Transcribed_RNA"/>
</dbReference>
<accession>A0A8D8XN86</accession>
<comment type="similarity">
    <text evidence="2">Belongs to the DDRGK1 family.</text>
</comment>
<comment type="subcellular location">
    <subcellularLocation>
        <location evidence="1">Endoplasmic reticulum membrane</location>
        <topology evidence="1">Single-pass membrane protein</topology>
    </subcellularLocation>
</comment>
<dbReference type="EMBL" id="HBUF01640702">
    <property type="protein sequence ID" value="CAG6784914.1"/>
    <property type="molecule type" value="Transcribed_RNA"/>
</dbReference>
<dbReference type="Gene3D" id="1.10.10.10">
    <property type="entry name" value="Winged helix-like DNA-binding domain superfamily/Winged helix DNA-binding domain"/>
    <property type="match status" value="1"/>
</dbReference>
<evidence type="ECO:0000256" key="10">
    <source>
        <dbReference type="ARBA" id="ARBA00049687"/>
    </source>
</evidence>
<sequence length="299" mass="34553">MEEFDLYLYLSVFSAFTVIGLVYFVFKKQKTAINEDVPLPGTTQRMNALLANRNNARSRMRAARTGNSTLRSGASGGDEREDNEEGDEDNDAPNRPVLDIGDKKVGTKKLAKLEAKAAKKAQREQDQQERADKKKQQEKDEEEQKKQRLKEEEEERKREEEEKRIREEKEARELEEYMKLKQAFSVEEEGYDEIVDEEEEKNLLERFITHIQQNKVVVMEDLAAQFKMKTQSVIDRIVELQKTEALTGVIDDRGKFIYISQNELNSVATFIKQRGRVSVSELVENSNQLVTLIPDQVTA</sequence>
<keyword evidence="7 12" id="KW-1133">Transmembrane helix</keyword>
<dbReference type="InterPro" id="IPR050899">
    <property type="entry name" value="DDRGK_domain-containing"/>
</dbReference>
<dbReference type="InterPro" id="IPR036390">
    <property type="entry name" value="WH_DNA-bd_sf"/>
</dbReference>
<dbReference type="FunFam" id="1.10.10.10:FF:000143">
    <property type="entry name" value="DDRGK domain-containing protein 1"/>
    <property type="match status" value="1"/>
</dbReference>
<dbReference type="AlphaFoldDB" id="A0A8D8XN86"/>
<protein>
    <recommendedName>
        <fullName evidence="3">DDRGK domain-containing protein 1</fullName>
    </recommendedName>
</protein>
<keyword evidence="4 12" id="KW-0812">Transmembrane</keyword>
<evidence type="ECO:0000256" key="8">
    <source>
        <dbReference type="ARBA" id="ARBA00023136"/>
    </source>
</evidence>
<dbReference type="EMBL" id="HBUF01339767">
    <property type="protein sequence ID" value="CAG6701222.1"/>
    <property type="molecule type" value="Transcribed_RNA"/>
</dbReference>
<feature type="region of interest" description="Disordered" evidence="11">
    <location>
        <begin position="54"/>
        <end position="167"/>
    </location>
</feature>
<dbReference type="InterPro" id="IPR019153">
    <property type="entry name" value="DDRGK_dom-contain"/>
</dbReference>